<gene>
    <name evidence="2" type="ORF">F2Q68_00024657</name>
</gene>
<name>A0A8S9IDN9_BRACR</name>
<protein>
    <submittedName>
        <fullName evidence="2">Uncharacterized protein</fullName>
    </submittedName>
</protein>
<dbReference type="AlphaFoldDB" id="A0A8S9IDN9"/>
<evidence type="ECO:0000313" key="3">
    <source>
        <dbReference type="Proteomes" id="UP000712281"/>
    </source>
</evidence>
<evidence type="ECO:0000256" key="1">
    <source>
        <dbReference type="SAM" id="MobiDB-lite"/>
    </source>
</evidence>
<accession>A0A8S9IDN9</accession>
<comment type="caution">
    <text evidence="2">The sequence shown here is derived from an EMBL/GenBank/DDBJ whole genome shotgun (WGS) entry which is preliminary data.</text>
</comment>
<feature type="region of interest" description="Disordered" evidence="1">
    <location>
        <begin position="53"/>
        <end position="90"/>
    </location>
</feature>
<evidence type="ECO:0000313" key="2">
    <source>
        <dbReference type="EMBL" id="KAF2567839.1"/>
    </source>
</evidence>
<sequence length="90" mass="10064">MRATWTSRSEHVAPGIETRATSRGRCETSLPERLSSSGHRKCERLGPVALITSLQRQKRERPHVVAARRRSQGDSRAPDTENASDLEQSL</sequence>
<feature type="compositionally biased region" description="Basic residues" evidence="1">
    <location>
        <begin position="56"/>
        <end position="70"/>
    </location>
</feature>
<proteinExistence type="predicted"/>
<dbReference type="Proteomes" id="UP000712281">
    <property type="component" value="Unassembled WGS sequence"/>
</dbReference>
<feature type="region of interest" description="Disordered" evidence="1">
    <location>
        <begin position="1"/>
        <end position="41"/>
    </location>
</feature>
<feature type="compositionally biased region" description="Polar residues" evidence="1">
    <location>
        <begin position="81"/>
        <end position="90"/>
    </location>
</feature>
<dbReference type="EMBL" id="QGKW02001911">
    <property type="protein sequence ID" value="KAF2567839.1"/>
    <property type="molecule type" value="Genomic_DNA"/>
</dbReference>
<reference evidence="2" key="1">
    <citation type="submission" date="2019-12" db="EMBL/GenBank/DDBJ databases">
        <title>Genome sequencing and annotation of Brassica cretica.</title>
        <authorList>
            <person name="Studholme D.J."/>
            <person name="Sarris P.F."/>
        </authorList>
    </citation>
    <scope>NUCLEOTIDE SEQUENCE</scope>
    <source>
        <strain evidence="2">PFS-001/15</strain>
        <tissue evidence="2">Leaf</tissue>
    </source>
</reference>
<organism evidence="2 3">
    <name type="scientific">Brassica cretica</name>
    <name type="common">Mustard</name>
    <dbReference type="NCBI Taxonomy" id="69181"/>
    <lineage>
        <taxon>Eukaryota</taxon>
        <taxon>Viridiplantae</taxon>
        <taxon>Streptophyta</taxon>
        <taxon>Embryophyta</taxon>
        <taxon>Tracheophyta</taxon>
        <taxon>Spermatophyta</taxon>
        <taxon>Magnoliopsida</taxon>
        <taxon>eudicotyledons</taxon>
        <taxon>Gunneridae</taxon>
        <taxon>Pentapetalae</taxon>
        <taxon>rosids</taxon>
        <taxon>malvids</taxon>
        <taxon>Brassicales</taxon>
        <taxon>Brassicaceae</taxon>
        <taxon>Brassiceae</taxon>
        <taxon>Brassica</taxon>
    </lineage>
</organism>